<protein>
    <submittedName>
        <fullName evidence="2">Uncharacterized protein</fullName>
    </submittedName>
</protein>
<dbReference type="Gene3D" id="1.20.5.1230">
    <property type="entry name" value="Apolipoprotein A-I"/>
    <property type="match status" value="1"/>
</dbReference>
<dbReference type="Proteomes" id="UP000030341">
    <property type="component" value="Chromosome 2"/>
</dbReference>
<evidence type="ECO:0000313" key="3">
    <source>
        <dbReference type="Proteomes" id="UP000030341"/>
    </source>
</evidence>
<reference evidence="2 3" key="1">
    <citation type="submission" date="2014-11" db="EMBL/GenBank/DDBJ databases">
        <title>Complete Genome Sequence of Pseudoalteromonas sp. Strain OCN003 Isolated from Kaneohe Bay, Oahu, Hawaii.</title>
        <authorList>
            <person name="Beurmann S."/>
            <person name="Videau P."/>
            <person name="Ushijima B."/>
            <person name="Smith A.M."/>
            <person name="Aeby G.S."/>
            <person name="Callahan S.M."/>
            <person name="Belcaid M."/>
        </authorList>
    </citation>
    <scope>NUCLEOTIDE SEQUENCE [LARGE SCALE GENOMIC DNA]</scope>
    <source>
        <strain evidence="2 3">OCN003</strain>
    </source>
</reference>
<dbReference type="RefSeq" id="WP_040136017.1">
    <property type="nucleotide sequence ID" value="NZ_CP009889.1"/>
</dbReference>
<proteinExistence type="predicted"/>
<dbReference type="OrthoDB" id="6285105at2"/>
<dbReference type="AlphaFoldDB" id="A0A0A7EKK8"/>
<evidence type="ECO:0000256" key="1">
    <source>
        <dbReference type="SAM" id="Coils"/>
    </source>
</evidence>
<dbReference type="EMBL" id="CP009889">
    <property type="protein sequence ID" value="AIY67215.1"/>
    <property type="molecule type" value="Genomic_DNA"/>
</dbReference>
<organism evidence="2 3">
    <name type="scientific">Pseudoalteromonas piratica</name>
    <dbReference type="NCBI Taxonomy" id="1348114"/>
    <lineage>
        <taxon>Bacteria</taxon>
        <taxon>Pseudomonadati</taxon>
        <taxon>Pseudomonadota</taxon>
        <taxon>Gammaproteobacteria</taxon>
        <taxon>Alteromonadales</taxon>
        <taxon>Pseudoalteromonadaceae</taxon>
        <taxon>Pseudoalteromonas</taxon>
    </lineage>
</organism>
<accession>A0A0A7EKK8</accession>
<feature type="coiled-coil region" evidence="1">
    <location>
        <begin position="121"/>
        <end position="447"/>
    </location>
</feature>
<sequence length="457" mass="52089">MTTNYAKVKELCDQLVQNGEAVSVEVILQECEGSTATILAHYQRWRSESQDTRQAAADTGTLSEEYLAAFHREIKRFSNTINRDFEVQLERAIEAEKFAILSLQKTEQITTELSEKVTLLETRLEEETAQFKQTIAEVEDNADVEIASLKEHHEKQIQELTESKNQTIEDMRIANENTIEQLKTNSAATIAELKESNERTIEELKQTGEAKVTELTETVATQVQTLEAALQEKDSQIENLLQEKNSTLSQLSQLEQTANTHAAKAEQHTSEVEDLRKAKEAMQAQLKQAEQNLELLKKQNLELSQHSQDQQSVVKGAKAQIEEMQTQLVEAQKVAAGFESEKENLLKQMDFVKNNSTATIQRLTQNSDQNLSKIRLLEEKLSSEQNNAWRYENENEKLQEQLEFIKQNSATTVERLTRSAEKAMARVRELEREVDDTKLELEQVRASNNVVPLQDQA</sequence>
<name>A0A0A7EKK8_9GAMM</name>
<dbReference type="eggNOG" id="ENOG502ZZPE">
    <property type="taxonomic scope" value="Bacteria"/>
</dbReference>
<gene>
    <name evidence="2" type="ORF">OM33_19350</name>
</gene>
<dbReference type="HOGENOM" id="CLU_508854_0_0_6"/>
<dbReference type="KEGG" id="pseo:OM33_19350"/>
<keyword evidence="1" id="KW-0175">Coiled coil</keyword>
<dbReference type="STRING" id="1348114.OM33_19350"/>
<evidence type="ECO:0000313" key="2">
    <source>
        <dbReference type="EMBL" id="AIY67215.1"/>
    </source>
</evidence>
<keyword evidence="3" id="KW-1185">Reference proteome</keyword>